<reference evidence="1" key="1">
    <citation type="submission" date="2021-08" db="EMBL/GenBank/DDBJ databases">
        <authorList>
            <person name="Zhang H."/>
            <person name="Xu M."/>
            <person name="Yu Z."/>
            <person name="Yang L."/>
            <person name="Cai Y."/>
        </authorList>
    </citation>
    <scope>NUCLEOTIDE SEQUENCE</scope>
    <source>
        <strain evidence="1">CHL1</strain>
    </source>
</reference>
<dbReference type="RefSeq" id="WP_261403727.1">
    <property type="nucleotide sequence ID" value="NZ_CP081869.1"/>
</dbReference>
<gene>
    <name evidence="1" type="ORF">K6K41_01980</name>
</gene>
<name>A0A9E6R9D7_9HYPH</name>
<evidence type="ECO:0000313" key="2">
    <source>
        <dbReference type="Proteomes" id="UP000825701"/>
    </source>
</evidence>
<dbReference type="AlphaFoldDB" id="A0A9E6R9D7"/>
<sequence>MCVQSGAADGDDLTAFDAKQFRLGSGGLLGGASLYGFFLAEELTRPGASRAGPHLGELARQLVGGGLDPGVERMALWQDIDEAARSLLLRRFTKKGVLIVDLNDQDACAVEASFAGIRGYVDNGRLARSNLLRFHSIALSPA</sequence>
<protein>
    <submittedName>
        <fullName evidence="1">Uncharacterized protein</fullName>
    </submittedName>
</protein>
<keyword evidence="2" id="KW-1185">Reference proteome</keyword>
<organism evidence="1 2">
    <name type="scientific">Chenggangzhangella methanolivorans</name>
    <dbReference type="NCBI Taxonomy" id="1437009"/>
    <lineage>
        <taxon>Bacteria</taxon>
        <taxon>Pseudomonadati</taxon>
        <taxon>Pseudomonadota</taxon>
        <taxon>Alphaproteobacteria</taxon>
        <taxon>Hyphomicrobiales</taxon>
        <taxon>Methylopilaceae</taxon>
        <taxon>Chenggangzhangella</taxon>
    </lineage>
</organism>
<accession>A0A9E6R9D7</accession>
<dbReference type="KEGG" id="cmet:K6K41_01980"/>
<dbReference type="EMBL" id="CP081869">
    <property type="protein sequence ID" value="QZO00524.1"/>
    <property type="molecule type" value="Genomic_DNA"/>
</dbReference>
<evidence type="ECO:0000313" key="1">
    <source>
        <dbReference type="EMBL" id="QZO00524.1"/>
    </source>
</evidence>
<proteinExistence type="predicted"/>
<dbReference type="Proteomes" id="UP000825701">
    <property type="component" value="Chromosome"/>
</dbReference>